<dbReference type="GO" id="GO:0016279">
    <property type="term" value="F:protein-lysine N-methyltransferase activity"/>
    <property type="evidence" value="ECO:0007669"/>
    <property type="project" value="TreeGrafter"/>
</dbReference>
<dbReference type="InterPro" id="IPR050078">
    <property type="entry name" value="Ribosomal_L11_MeTrfase_PrmA"/>
</dbReference>
<dbReference type="SUPFAM" id="SSF53335">
    <property type="entry name" value="S-adenosyl-L-methionine-dependent methyltransferases"/>
    <property type="match status" value="1"/>
</dbReference>
<evidence type="ECO:0000256" key="2">
    <source>
        <dbReference type="ARBA" id="ARBA00022490"/>
    </source>
</evidence>
<evidence type="ECO:0000256" key="5">
    <source>
        <dbReference type="ARBA" id="ARBA00022691"/>
    </source>
</evidence>
<reference evidence="6" key="1">
    <citation type="submission" date="2019-06" db="EMBL/GenBank/DDBJ databases">
        <authorList>
            <person name="Murdoch R.W."/>
            <person name="Fathepure B."/>
        </authorList>
    </citation>
    <scope>NUCLEOTIDE SEQUENCE</scope>
</reference>
<dbReference type="PANTHER" id="PTHR43648">
    <property type="entry name" value="ELECTRON TRANSFER FLAVOPROTEIN BETA SUBUNIT LYSINE METHYLTRANSFERASE"/>
    <property type="match status" value="1"/>
</dbReference>
<organism evidence="6">
    <name type="scientific">uncultured organism</name>
    <dbReference type="NCBI Taxonomy" id="155900"/>
    <lineage>
        <taxon>unclassified sequences</taxon>
        <taxon>environmental samples</taxon>
    </lineage>
</organism>
<comment type="similarity">
    <text evidence="1">Belongs to the methyltransferase superfamily. PrmA family.</text>
</comment>
<dbReference type="Pfam" id="PF06325">
    <property type="entry name" value="PrmA"/>
    <property type="match status" value="1"/>
</dbReference>
<keyword evidence="4 6" id="KW-0808">Transferase</keyword>
<dbReference type="PANTHER" id="PTHR43648:SF1">
    <property type="entry name" value="ELECTRON TRANSFER FLAVOPROTEIN BETA SUBUNIT LYSINE METHYLTRANSFERASE"/>
    <property type="match status" value="1"/>
</dbReference>
<name>A0A5B8RFW1_9ZZZZ</name>
<keyword evidence="2" id="KW-0963">Cytoplasm</keyword>
<dbReference type="GO" id="GO:0032259">
    <property type="term" value="P:methylation"/>
    <property type="evidence" value="ECO:0007669"/>
    <property type="project" value="UniProtKB-KW"/>
</dbReference>
<accession>A0A5B8RFW1</accession>
<dbReference type="CDD" id="cd02440">
    <property type="entry name" value="AdoMet_MTases"/>
    <property type="match status" value="1"/>
</dbReference>
<keyword evidence="6" id="KW-0689">Ribosomal protein</keyword>
<dbReference type="PIRSF" id="PIRSF000401">
    <property type="entry name" value="RPL11_MTase"/>
    <property type="match status" value="1"/>
</dbReference>
<protein>
    <submittedName>
        <fullName evidence="6">Ribosomal protein L11 methyltransferase</fullName>
        <ecNumber evidence="6">2.1.1.-</ecNumber>
    </submittedName>
</protein>
<dbReference type="EMBL" id="MN079108">
    <property type="protein sequence ID" value="QEA05725.1"/>
    <property type="molecule type" value="Genomic_DNA"/>
</dbReference>
<dbReference type="NCBIfam" id="TIGR00406">
    <property type="entry name" value="prmA"/>
    <property type="match status" value="1"/>
</dbReference>
<evidence type="ECO:0000313" key="6">
    <source>
        <dbReference type="EMBL" id="QEA05725.1"/>
    </source>
</evidence>
<keyword evidence="6" id="KW-0687">Ribonucleoprotein</keyword>
<dbReference type="HAMAP" id="MF_00735">
    <property type="entry name" value="Methyltr_PrmA"/>
    <property type="match status" value="1"/>
</dbReference>
<evidence type="ECO:0000256" key="3">
    <source>
        <dbReference type="ARBA" id="ARBA00022603"/>
    </source>
</evidence>
<dbReference type="InterPro" id="IPR004498">
    <property type="entry name" value="Ribosomal_PrmA_MeTrfase"/>
</dbReference>
<dbReference type="AlphaFoldDB" id="A0A5B8RFW1"/>
<dbReference type="EC" id="2.1.1.-" evidence="6"/>
<gene>
    <name evidence="6" type="primary">prmA</name>
    <name evidence="6" type="ORF">KBTEX_02049</name>
</gene>
<proteinExistence type="inferred from homology"/>
<sequence>MAWIEISFELPRERFGLAEAVLEAAGALSVTGRDPGDEPVLEPAPGEQRLWSRVRVTGLFDADVDPAAVRASAREALGAEPAEWHVGSLEDRAWERAWMDDYRPMRFGERLWVVPSHEAPPDPDALNLRLDPGLAFGTGTHPTTALCLEALDARPPVGERVLDYGCGSGVLAIAALLLGAREAEGVDNDPQALVATRENAHANGVAERLAVRDHTGEPPAPADCVVANILSGVLIELAPVLVRCCRPGGRLVLSGVLAGQAASVAEAFRPEVTLEVSAPRDGWVRLEGKRGPG</sequence>
<keyword evidence="5" id="KW-0949">S-adenosyl-L-methionine</keyword>
<evidence type="ECO:0000256" key="1">
    <source>
        <dbReference type="ARBA" id="ARBA00009741"/>
    </source>
</evidence>
<keyword evidence="3 6" id="KW-0489">Methyltransferase</keyword>
<dbReference type="Gene3D" id="3.40.50.150">
    <property type="entry name" value="Vaccinia Virus protein VP39"/>
    <property type="match status" value="1"/>
</dbReference>
<evidence type="ECO:0000256" key="4">
    <source>
        <dbReference type="ARBA" id="ARBA00022679"/>
    </source>
</evidence>
<dbReference type="InterPro" id="IPR029063">
    <property type="entry name" value="SAM-dependent_MTases_sf"/>
</dbReference>